<dbReference type="InterPro" id="IPR000132">
    <property type="entry name" value="Nitrilase/CN_hydratase_CS"/>
</dbReference>
<gene>
    <name evidence="4" type="ORF">Q2T52_15330</name>
</gene>
<evidence type="ECO:0000313" key="4">
    <source>
        <dbReference type="EMBL" id="MDO1583459.1"/>
    </source>
</evidence>
<dbReference type="CDD" id="cd07564">
    <property type="entry name" value="nitrilases_CHs"/>
    <property type="match status" value="1"/>
</dbReference>
<dbReference type="InterPro" id="IPR044149">
    <property type="entry name" value="Nitrilases_CHs"/>
</dbReference>
<reference evidence="4" key="1">
    <citation type="journal article" date="2015" name="Int. J. Syst. Evol. Microbiol.">
        <title>Rhizobium oryzicola sp. nov., potential plant-growth-promoting endophytic bacteria isolated from rice roots.</title>
        <authorList>
            <person name="Zhang X.X."/>
            <person name="Gao J.S."/>
            <person name="Cao Y.H."/>
            <person name="Sheirdil R.A."/>
            <person name="Wang X.C."/>
            <person name="Zhang L."/>
        </authorList>
    </citation>
    <scope>NUCLEOTIDE SEQUENCE</scope>
    <source>
        <strain evidence="4">05753</strain>
    </source>
</reference>
<evidence type="ECO:0000256" key="1">
    <source>
        <dbReference type="ARBA" id="ARBA00008129"/>
    </source>
</evidence>
<dbReference type="GO" id="GO:0016787">
    <property type="term" value="F:hydrolase activity"/>
    <property type="evidence" value="ECO:0007669"/>
    <property type="project" value="UniProtKB-KW"/>
</dbReference>
<dbReference type="InterPro" id="IPR003010">
    <property type="entry name" value="C-N_Hydrolase"/>
</dbReference>
<dbReference type="InterPro" id="IPR036526">
    <property type="entry name" value="C-N_Hydrolase_sf"/>
</dbReference>
<sequence length="306" mass="33267">MTTLHIIQDTPPLFELETAIAVAREAIRKAGEKGADLVVFPETWLGGYPAWVFGMAGWDSEEARHWFGKLVESSLVLNSSHADALRQAAKEANVTVVMGINERARVSSAILFNSLVTIGPNGDILNVHRKLLPTHTERIVWTPGDGAGLCAVNTPAGRIGGLVCWEHWHPLARHALHAVDEQIHVAVWPDMPSSHQIASRSYAFEGRCFVVSAATYMPAERVPLSLRDAFILGLGGEDGLRGGSGVIGPDGEYRIGPVFGGDTVEATIDLADTIRFKHDLDVTGHYDRRDVFQLSVNRQREIGGPA</sequence>
<dbReference type="SUPFAM" id="SSF56317">
    <property type="entry name" value="Carbon-nitrogen hydrolase"/>
    <property type="match status" value="1"/>
</dbReference>
<proteinExistence type="inferred from homology"/>
<evidence type="ECO:0000313" key="5">
    <source>
        <dbReference type="Proteomes" id="UP001169006"/>
    </source>
</evidence>
<dbReference type="EMBL" id="JAUKWQ010000004">
    <property type="protein sequence ID" value="MDO1583459.1"/>
    <property type="molecule type" value="Genomic_DNA"/>
</dbReference>
<dbReference type="Gene3D" id="3.60.110.10">
    <property type="entry name" value="Carbon-nitrogen hydrolase"/>
    <property type="match status" value="1"/>
</dbReference>
<comment type="caution">
    <text evidence="4">The sequence shown here is derived from an EMBL/GenBank/DDBJ whole genome shotgun (WGS) entry which is preliminary data.</text>
</comment>
<name>A0ABT8SZ47_9HYPH</name>
<evidence type="ECO:0000256" key="2">
    <source>
        <dbReference type="PROSITE-ProRule" id="PRU10139"/>
    </source>
</evidence>
<dbReference type="Pfam" id="PF00795">
    <property type="entry name" value="CN_hydrolase"/>
    <property type="match status" value="1"/>
</dbReference>
<dbReference type="RefSeq" id="WP_302077647.1">
    <property type="nucleotide sequence ID" value="NZ_JAUKWQ010000004.1"/>
</dbReference>
<keyword evidence="4" id="KW-0378">Hydrolase</keyword>
<evidence type="ECO:0000259" key="3">
    <source>
        <dbReference type="PROSITE" id="PS50263"/>
    </source>
</evidence>
<reference evidence="4" key="2">
    <citation type="submission" date="2023-07" db="EMBL/GenBank/DDBJ databases">
        <authorList>
            <person name="Sun H."/>
        </authorList>
    </citation>
    <scope>NUCLEOTIDE SEQUENCE</scope>
    <source>
        <strain evidence="4">05753</strain>
    </source>
</reference>
<dbReference type="PROSITE" id="PS50263">
    <property type="entry name" value="CN_HYDROLASE"/>
    <property type="match status" value="1"/>
</dbReference>
<dbReference type="PANTHER" id="PTHR46044">
    <property type="entry name" value="NITRILASE"/>
    <property type="match status" value="1"/>
</dbReference>
<feature type="domain" description="CN hydrolase" evidence="3">
    <location>
        <begin position="2"/>
        <end position="275"/>
    </location>
</feature>
<organism evidence="4 5">
    <name type="scientific">Rhizobium oryzicola</name>
    <dbReference type="NCBI Taxonomy" id="1232668"/>
    <lineage>
        <taxon>Bacteria</taxon>
        <taxon>Pseudomonadati</taxon>
        <taxon>Pseudomonadota</taxon>
        <taxon>Alphaproteobacteria</taxon>
        <taxon>Hyphomicrobiales</taxon>
        <taxon>Rhizobiaceae</taxon>
        <taxon>Rhizobium/Agrobacterium group</taxon>
        <taxon>Rhizobium</taxon>
    </lineage>
</organism>
<accession>A0ABT8SZ47</accession>
<comment type="similarity">
    <text evidence="1">Belongs to the carbon-nitrogen hydrolase superfamily. Nitrilase family.</text>
</comment>
<dbReference type="Proteomes" id="UP001169006">
    <property type="component" value="Unassembled WGS sequence"/>
</dbReference>
<feature type="active site" description="Proton acceptor" evidence="2">
    <location>
        <position position="42"/>
    </location>
</feature>
<dbReference type="PROSITE" id="PS00920">
    <property type="entry name" value="NITRIL_CHT_1"/>
    <property type="match status" value="1"/>
</dbReference>
<dbReference type="PROSITE" id="PS00921">
    <property type="entry name" value="NITRIL_CHT_2"/>
    <property type="match status" value="1"/>
</dbReference>
<keyword evidence="5" id="KW-1185">Reference proteome</keyword>
<protein>
    <submittedName>
        <fullName evidence="4">Carbon-nitrogen hydrolase family protein</fullName>
    </submittedName>
</protein>
<dbReference type="PANTHER" id="PTHR46044:SF1">
    <property type="entry name" value="CN HYDROLASE DOMAIN-CONTAINING PROTEIN"/>
    <property type="match status" value="1"/>
</dbReference>